<reference evidence="1 2" key="1">
    <citation type="journal article" date="2010" name="Nature">
        <title>Comparative genomics reveals mobile pathogenicity chromosomes in Fusarium.</title>
        <authorList>
            <person name="Ma L.J."/>
            <person name="van der Does H.C."/>
            <person name="Borkovich K.A."/>
            <person name="Coleman J.J."/>
            <person name="Daboussi M.J."/>
            <person name="Di Pietro A."/>
            <person name="Dufresne M."/>
            <person name="Freitag M."/>
            <person name="Grabherr M."/>
            <person name="Henrissat B."/>
            <person name="Houterman P.M."/>
            <person name="Kang S."/>
            <person name="Shim W.B."/>
            <person name="Woloshuk C."/>
            <person name="Xie X."/>
            <person name="Xu J.R."/>
            <person name="Antoniw J."/>
            <person name="Baker S.E."/>
            <person name="Bluhm B.H."/>
            <person name="Breakspear A."/>
            <person name="Brown D.W."/>
            <person name="Butchko R.A."/>
            <person name="Chapman S."/>
            <person name="Coulson R."/>
            <person name="Coutinho P.M."/>
            <person name="Danchin E.G."/>
            <person name="Diener A."/>
            <person name="Gale L.R."/>
            <person name="Gardiner D.M."/>
            <person name="Goff S."/>
            <person name="Hammond-Kosack K.E."/>
            <person name="Hilburn K."/>
            <person name="Hua-Van A."/>
            <person name="Jonkers W."/>
            <person name="Kazan K."/>
            <person name="Kodira C.D."/>
            <person name="Koehrsen M."/>
            <person name="Kumar L."/>
            <person name="Lee Y.H."/>
            <person name="Li L."/>
            <person name="Manners J.M."/>
            <person name="Miranda-Saavedra D."/>
            <person name="Mukherjee M."/>
            <person name="Park G."/>
            <person name="Park J."/>
            <person name="Park S.Y."/>
            <person name="Proctor R.H."/>
            <person name="Regev A."/>
            <person name="Ruiz-Roldan M.C."/>
            <person name="Sain D."/>
            <person name="Sakthikumar S."/>
            <person name="Sykes S."/>
            <person name="Schwartz D.C."/>
            <person name="Turgeon B.G."/>
            <person name="Wapinski I."/>
            <person name="Yoder O."/>
            <person name="Young S."/>
            <person name="Zeng Q."/>
            <person name="Zhou S."/>
            <person name="Galagan J."/>
            <person name="Cuomo C.A."/>
            <person name="Kistler H.C."/>
            <person name="Rep M."/>
        </authorList>
    </citation>
    <scope>NUCLEOTIDE SEQUENCE [LARGE SCALE GENOMIC DNA]</scope>
    <source>
        <strain evidence="2">M3125 / FGSC 7600</strain>
    </source>
</reference>
<name>W7LQM4_GIBM7</name>
<dbReference type="Proteomes" id="UP000009096">
    <property type="component" value="Chromosome 5"/>
</dbReference>
<sequence>MEVVESRAQLSQSWPCNFNQGSGAPLSTGYSSKEVDIGEVEEDAAQLWGAVLSNDGDWDPTIQGSNGKLMYPLRSIRTVLNGSFAIAQMIMTRSYGVV</sequence>
<dbReference type="KEGG" id="fvr:FVEG_03089"/>
<organism evidence="1 2">
    <name type="scientific">Gibberella moniliformis (strain M3125 / FGSC 7600)</name>
    <name type="common">Maize ear and stalk rot fungus</name>
    <name type="synonym">Fusarium verticillioides</name>
    <dbReference type="NCBI Taxonomy" id="334819"/>
    <lineage>
        <taxon>Eukaryota</taxon>
        <taxon>Fungi</taxon>
        <taxon>Dikarya</taxon>
        <taxon>Ascomycota</taxon>
        <taxon>Pezizomycotina</taxon>
        <taxon>Sordariomycetes</taxon>
        <taxon>Hypocreomycetidae</taxon>
        <taxon>Hypocreales</taxon>
        <taxon>Nectriaceae</taxon>
        <taxon>Fusarium</taxon>
        <taxon>Fusarium fujikuroi species complex</taxon>
    </lineage>
</organism>
<dbReference type="AlphaFoldDB" id="W7LQM4"/>
<dbReference type="EMBL" id="CM000582">
    <property type="protein sequence ID" value="EWG40831.1"/>
    <property type="molecule type" value="Genomic_DNA"/>
</dbReference>
<proteinExistence type="predicted"/>
<gene>
    <name evidence="1" type="ORF">FVEG_03089</name>
</gene>
<keyword evidence="2" id="KW-1185">Reference proteome</keyword>
<evidence type="ECO:0000313" key="1">
    <source>
        <dbReference type="EMBL" id="EWG40831.1"/>
    </source>
</evidence>
<dbReference type="EMBL" id="DS022244">
    <property type="protein sequence ID" value="EWG40831.1"/>
    <property type="molecule type" value="Genomic_DNA"/>
</dbReference>
<dbReference type="GeneID" id="30061255"/>
<dbReference type="VEuPathDB" id="FungiDB:FVEG_03089"/>
<evidence type="ECO:0000313" key="2">
    <source>
        <dbReference type="Proteomes" id="UP000009096"/>
    </source>
</evidence>
<accession>W7LQM4</accession>
<dbReference type="OrthoDB" id="5003573at2759"/>
<dbReference type="eggNOG" id="ENOG502SIZE">
    <property type="taxonomic scope" value="Eukaryota"/>
</dbReference>
<protein>
    <submittedName>
        <fullName evidence="1">Uncharacterized protein</fullName>
    </submittedName>
</protein>
<dbReference type="RefSeq" id="XP_018747022.1">
    <property type="nucleotide sequence ID" value="XM_018890672.1"/>
</dbReference>